<dbReference type="OrthoDB" id="7345302at2"/>
<name>S2W051_9ACTN</name>
<dbReference type="Proteomes" id="UP000014417">
    <property type="component" value="Unassembled WGS sequence"/>
</dbReference>
<dbReference type="Gene3D" id="3.40.50.1400">
    <property type="match status" value="2"/>
</dbReference>
<keyword evidence="5" id="KW-1185">Reference proteome</keyword>
<dbReference type="CDD" id="cd03414">
    <property type="entry name" value="CbiX_SirB_C"/>
    <property type="match status" value="1"/>
</dbReference>
<organism evidence="4 5">
    <name type="scientific">Propionimicrobium lymphophilum ACS-093-V-SCH5</name>
    <dbReference type="NCBI Taxonomy" id="883161"/>
    <lineage>
        <taxon>Bacteria</taxon>
        <taxon>Bacillati</taxon>
        <taxon>Actinomycetota</taxon>
        <taxon>Actinomycetes</taxon>
        <taxon>Propionibacteriales</taxon>
        <taxon>Propionibacteriaceae</taxon>
        <taxon>Propionimicrobium</taxon>
    </lineage>
</organism>
<dbReference type="SUPFAM" id="SSF51735">
    <property type="entry name" value="NAD(P)-binding Rossmann-fold domains"/>
    <property type="match status" value="1"/>
</dbReference>
<reference evidence="4 5" key="1">
    <citation type="submission" date="2013-04" db="EMBL/GenBank/DDBJ databases">
        <title>The Genome Sequence of Propionimicrobium lymphophilum ACS-093-V-SCH5.</title>
        <authorList>
            <consortium name="The Broad Institute Genomics Platform"/>
            <person name="Earl A."/>
            <person name="Ward D."/>
            <person name="Feldgarden M."/>
            <person name="Gevers D."/>
            <person name="Saerens B."/>
            <person name="Vaneechoutte M."/>
            <person name="Walker B."/>
            <person name="Young S."/>
            <person name="Zeng Q."/>
            <person name="Gargeya S."/>
            <person name="Fitzgerald M."/>
            <person name="Haas B."/>
            <person name="Abouelleil A."/>
            <person name="Allen A.W."/>
            <person name="Alvarado L."/>
            <person name="Arachchi H.M."/>
            <person name="Berlin A.M."/>
            <person name="Chapman S.B."/>
            <person name="Gainer-Dewar J."/>
            <person name="Goldberg J."/>
            <person name="Griggs A."/>
            <person name="Gujja S."/>
            <person name="Hansen M."/>
            <person name="Howarth C."/>
            <person name="Imamovic A."/>
            <person name="Ireland A."/>
            <person name="Larimer J."/>
            <person name="McCowan C."/>
            <person name="Murphy C."/>
            <person name="Pearson M."/>
            <person name="Poon T.W."/>
            <person name="Priest M."/>
            <person name="Roberts A."/>
            <person name="Saif S."/>
            <person name="Shea T."/>
            <person name="Sisk P."/>
            <person name="Sykes S."/>
            <person name="Wortman J."/>
            <person name="Nusbaum C."/>
            <person name="Birren B."/>
        </authorList>
    </citation>
    <scope>NUCLEOTIDE SEQUENCE [LARGE SCALE GENOMIC DNA]</scope>
    <source>
        <strain evidence="4 5">ACS-093-V-SCH5</strain>
    </source>
</reference>
<dbReference type="PANTHER" id="PTHR33542">
    <property type="entry name" value="SIROHYDROCHLORIN FERROCHELATASE, CHLOROPLASTIC"/>
    <property type="match status" value="1"/>
</dbReference>
<dbReference type="PANTHER" id="PTHR33542:SF5">
    <property type="entry name" value="FERROCHELATASE CHE1"/>
    <property type="match status" value="1"/>
</dbReference>
<dbReference type="Gene3D" id="3.40.50.720">
    <property type="entry name" value="NAD(P)-binding Rossmann-like Domain"/>
    <property type="match status" value="1"/>
</dbReference>
<dbReference type="STRING" id="883161.HMPREF9306_02083"/>
<comment type="caution">
    <text evidence="4">The sequence shown here is derived from an EMBL/GenBank/DDBJ whole genome shotgun (WGS) entry which is preliminary data.</text>
</comment>
<dbReference type="PATRIC" id="fig|883161.3.peg.2074"/>
<sequence>MTALVIAAHGTRIEEGQQQCRALIDRVRRMLPDVRVLDCYVELDEPTIAEAVTDALETDADKSAVVVPLMIGTGSHVEEDIPEGFGAGIETVAGSRVTYAPHLGPDPRMISAVCQRISAAAADWSDDEISVVFLGRGTSLTTPNADHARLGRVLLEKGGYADLTNAYIQVTHPNLTEGLQQAYDKGGRKIVVMPHFLFHGRLENWTHKQANEWVAAHPDAEVRVADVIGDCDELAQVVVDRFRDASGKLSDHGAPQVYLAGLVLAGRKVVLAGGGHVAARRIEKLIDSGADITVVAPSFDERIKSLGELGKLKLVEREVTQADLDDAWYAMALTNKPEVNEQVAAWAEARRVFCVRGDDASGGTAWTPATGAANGLLVGVVGGQDPHRTAHARTASVATIRREF</sequence>
<dbReference type="Pfam" id="PF13241">
    <property type="entry name" value="NAD_binding_7"/>
    <property type="match status" value="1"/>
</dbReference>
<dbReference type="SUPFAM" id="SSF53800">
    <property type="entry name" value="Chelatase"/>
    <property type="match status" value="1"/>
</dbReference>
<dbReference type="InterPro" id="IPR050963">
    <property type="entry name" value="Sirohydro_Cobaltochel/CbiX"/>
</dbReference>
<keyword evidence="1" id="KW-0479">Metal-binding</keyword>
<dbReference type="InterPro" id="IPR001995">
    <property type="entry name" value="Peptidase_A2_cat"/>
</dbReference>
<evidence type="ECO:0000256" key="1">
    <source>
        <dbReference type="ARBA" id="ARBA00022723"/>
    </source>
</evidence>
<protein>
    <submittedName>
        <fullName evidence="4">Siroheme synthase domain-containing protein</fullName>
    </submittedName>
</protein>
<evidence type="ECO:0000259" key="3">
    <source>
        <dbReference type="PROSITE" id="PS50175"/>
    </source>
</evidence>
<dbReference type="GO" id="GO:0004190">
    <property type="term" value="F:aspartic-type endopeptidase activity"/>
    <property type="evidence" value="ECO:0007669"/>
    <property type="project" value="InterPro"/>
</dbReference>
<dbReference type="Pfam" id="PF01903">
    <property type="entry name" value="CbiX"/>
    <property type="match status" value="2"/>
</dbReference>
<accession>S2W051</accession>
<dbReference type="GO" id="GO:0006508">
    <property type="term" value="P:proteolysis"/>
    <property type="evidence" value="ECO:0007669"/>
    <property type="project" value="InterPro"/>
</dbReference>
<dbReference type="GO" id="GO:0046872">
    <property type="term" value="F:metal ion binding"/>
    <property type="evidence" value="ECO:0007669"/>
    <property type="project" value="UniProtKB-KW"/>
</dbReference>
<dbReference type="AlphaFoldDB" id="S2W051"/>
<dbReference type="PROSITE" id="PS50175">
    <property type="entry name" value="ASP_PROT_RETROV"/>
    <property type="match status" value="1"/>
</dbReference>
<dbReference type="HOGENOM" id="CLU_056929_0_1_11"/>
<dbReference type="EMBL" id="AGZR01000009">
    <property type="protein sequence ID" value="EPD32511.1"/>
    <property type="molecule type" value="Genomic_DNA"/>
</dbReference>
<dbReference type="RefSeq" id="WP_016456886.1">
    <property type="nucleotide sequence ID" value="NZ_KE150269.1"/>
</dbReference>
<feature type="domain" description="Peptidase A2" evidence="3">
    <location>
        <begin position="282"/>
        <end position="295"/>
    </location>
</feature>
<keyword evidence="2" id="KW-0456">Lyase</keyword>
<evidence type="ECO:0000313" key="5">
    <source>
        <dbReference type="Proteomes" id="UP000014417"/>
    </source>
</evidence>
<dbReference type="GO" id="GO:0016829">
    <property type="term" value="F:lyase activity"/>
    <property type="evidence" value="ECO:0007669"/>
    <property type="project" value="UniProtKB-KW"/>
</dbReference>
<dbReference type="InterPro" id="IPR036291">
    <property type="entry name" value="NAD(P)-bd_dom_sf"/>
</dbReference>
<dbReference type="InterPro" id="IPR002762">
    <property type="entry name" value="CbiX-like"/>
</dbReference>
<proteinExistence type="predicted"/>
<evidence type="ECO:0000256" key="2">
    <source>
        <dbReference type="ARBA" id="ARBA00023239"/>
    </source>
</evidence>
<evidence type="ECO:0000313" key="4">
    <source>
        <dbReference type="EMBL" id="EPD32511.1"/>
    </source>
</evidence>
<gene>
    <name evidence="4" type="ORF">HMPREF9306_02083</name>
</gene>
<dbReference type="CDD" id="cd03416">
    <property type="entry name" value="CbiX_SirB_N"/>
    <property type="match status" value="1"/>
</dbReference>